<feature type="domain" description="Tryptophan synthase beta chain-like PALP" evidence="6">
    <location>
        <begin position="11"/>
        <end position="280"/>
    </location>
</feature>
<evidence type="ECO:0000313" key="8">
    <source>
        <dbReference type="Proteomes" id="UP000196536"/>
    </source>
</evidence>
<evidence type="ECO:0000256" key="2">
    <source>
        <dbReference type="ARBA" id="ARBA00008639"/>
    </source>
</evidence>
<gene>
    <name evidence="7" type="ORF">CAP51_15410</name>
</gene>
<feature type="active site" description="Nucleophile" evidence="4">
    <location>
        <position position="64"/>
    </location>
</feature>
<comment type="similarity">
    <text evidence="2">Belongs to the ACC deaminase/D-cysteine desulfhydrase family.</text>
</comment>
<dbReference type="Pfam" id="PF00291">
    <property type="entry name" value="PALP"/>
    <property type="match status" value="1"/>
</dbReference>
<keyword evidence="3 5" id="KW-0663">Pyridoxal phosphate</keyword>
<dbReference type="InterPro" id="IPR036052">
    <property type="entry name" value="TrpB-like_PALP_sf"/>
</dbReference>
<dbReference type="PANTHER" id="PTHR43780:SF2">
    <property type="entry name" value="1-AMINOCYCLOPROPANE-1-CARBOXYLATE DEAMINASE-RELATED"/>
    <property type="match status" value="1"/>
</dbReference>
<evidence type="ECO:0000313" key="7">
    <source>
        <dbReference type="EMBL" id="OUY06082.1"/>
    </source>
</evidence>
<dbReference type="Gene3D" id="3.40.50.1100">
    <property type="match status" value="2"/>
</dbReference>
<accession>A0A1Z9YV16</accession>
<dbReference type="AlphaFoldDB" id="A0A1Z9YV16"/>
<evidence type="ECO:0000256" key="3">
    <source>
        <dbReference type="ARBA" id="ARBA00022898"/>
    </source>
</evidence>
<reference evidence="7 8" key="1">
    <citation type="submission" date="2017-05" db="EMBL/GenBank/DDBJ databases">
        <title>Acinetobacter populi ANC 5415 (= PBJ7), whole genome shotgun sequencing project.</title>
        <authorList>
            <person name="Nemec A."/>
            <person name="Radolfova-Krizova L."/>
        </authorList>
    </citation>
    <scope>NUCLEOTIDE SEQUENCE [LARGE SCALE GENOMIC DNA]</scope>
    <source>
        <strain evidence="7 8">PBJ7</strain>
    </source>
</reference>
<comment type="caution">
    <text evidence="7">The sequence shown here is derived from an EMBL/GenBank/DDBJ whole genome shotgun (WGS) entry which is preliminary data.</text>
</comment>
<name>A0A1Z9YV16_9GAMM</name>
<dbReference type="Proteomes" id="UP000196536">
    <property type="component" value="Unassembled WGS sequence"/>
</dbReference>
<evidence type="ECO:0000256" key="1">
    <source>
        <dbReference type="ARBA" id="ARBA00001933"/>
    </source>
</evidence>
<sequence length="289" mass="32719">MFDQVLAIPYQKISLDNDINIMIKRLDLIHPHISGNKYFKLKYNLLAARQLGYNQLLSFGGAYSNHIFALAHAAHEYGFHSIGVIRGQELQHQNLNATLATAKNLGMQLDFISRQDYRLKHTPEFLQQLQQRYPDTYIIPEGGSNALAVQGCEEILTEYDRENFDVICCAVGTGGTISGLINRSSAQQHVIGFCALKGDFLTTEIQQWTTKNNWSIYSEETFGGYGKFNPELTDFIATIQQQYDVPLEPIYTGKAFYQLYKLIQDNYFPASTRILFIHTGGLQAFAASH</sequence>
<organism evidence="7 8">
    <name type="scientific">Acinetobacter populi</name>
    <dbReference type="NCBI Taxonomy" id="1582270"/>
    <lineage>
        <taxon>Bacteria</taxon>
        <taxon>Pseudomonadati</taxon>
        <taxon>Pseudomonadota</taxon>
        <taxon>Gammaproteobacteria</taxon>
        <taxon>Moraxellales</taxon>
        <taxon>Moraxellaceae</taxon>
        <taxon>Acinetobacter</taxon>
    </lineage>
</organism>
<comment type="cofactor">
    <cofactor evidence="1">
        <name>pyridoxal 5'-phosphate</name>
        <dbReference type="ChEBI" id="CHEBI:597326"/>
    </cofactor>
</comment>
<dbReference type="PIRSF" id="PIRSF006278">
    <property type="entry name" value="ACCD_DCysDesulf"/>
    <property type="match status" value="1"/>
</dbReference>
<evidence type="ECO:0000256" key="5">
    <source>
        <dbReference type="PIRSR" id="PIRSR006278-2"/>
    </source>
</evidence>
<dbReference type="SUPFAM" id="SSF53686">
    <property type="entry name" value="Tryptophan synthase beta subunit-like PLP-dependent enzymes"/>
    <property type="match status" value="1"/>
</dbReference>
<proteinExistence type="inferred from homology"/>
<dbReference type="RefSeq" id="WP_087621634.1">
    <property type="nucleotide sequence ID" value="NZ_NEXX01000006.1"/>
</dbReference>
<evidence type="ECO:0000256" key="4">
    <source>
        <dbReference type="PIRSR" id="PIRSR006278-1"/>
    </source>
</evidence>
<dbReference type="GO" id="GO:0019148">
    <property type="term" value="F:D-cysteine desulfhydrase activity"/>
    <property type="evidence" value="ECO:0007669"/>
    <property type="project" value="TreeGrafter"/>
</dbReference>
<dbReference type="PANTHER" id="PTHR43780">
    <property type="entry name" value="1-AMINOCYCLOPROPANE-1-CARBOXYLATE DEAMINASE-RELATED"/>
    <property type="match status" value="1"/>
</dbReference>
<dbReference type="InterPro" id="IPR001926">
    <property type="entry name" value="TrpB-like_PALP"/>
</dbReference>
<protein>
    <submittedName>
        <fullName evidence="7">1-aminocyclopropane-1-carboxylate deaminase</fullName>
    </submittedName>
</protein>
<dbReference type="EMBL" id="NEXX01000006">
    <property type="protein sequence ID" value="OUY06082.1"/>
    <property type="molecule type" value="Genomic_DNA"/>
</dbReference>
<feature type="modified residue" description="N6-(pyridoxal phosphate)lysine" evidence="5">
    <location>
        <position position="37"/>
    </location>
</feature>
<evidence type="ECO:0000259" key="6">
    <source>
        <dbReference type="Pfam" id="PF00291"/>
    </source>
</evidence>
<keyword evidence="8" id="KW-1185">Reference proteome</keyword>
<dbReference type="OrthoDB" id="9801249at2"/>
<dbReference type="InterPro" id="IPR027278">
    <property type="entry name" value="ACCD_DCysDesulf"/>
</dbReference>